<dbReference type="CDD" id="cd06583">
    <property type="entry name" value="PGRP"/>
    <property type="match status" value="1"/>
</dbReference>
<dbReference type="PANTHER" id="PTHR30417">
    <property type="entry name" value="N-ACETYLMURAMOYL-L-ALANINE AMIDASE AMID"/>
    <property type="match status" value="1"/>
</dbReference>
<dbReference type="EMBL" id="VTTN01000006">
    <property type="protein sequence ID" value="KAA0595241.1"/>
    <property type="molecule type" value="Genomic_DNA"/>
</dbReference>
<dbReference type="Proteomes" id="UP000324927">
    <property type="component" value="Unassembled WGS sequence"/>
</dbReference>
<organism evidence="6 7">
    <name type="scientific">Azospirillum lipoferum</name>
    <dbReference type="NCBI Taxonomy" id="193"/>
    <lineage>
        <taxon>Bacteria</taxon>
        <taxon>Pseudomonadati</taxon>
        <taxon>Pseudomonadota</taxon>
        <taxon>Alphaproteobacteria</taxon>
        <taxon>Rhodospirillales</taxon>
        <taxon>Azospirillaceae</taxon>
        <taxon>Azospirillum</taxon>
    </lineage>
</organism>
<evidence type="ECO:0000256" key="3">
    <source>
        <dbReference type="ARBA" id="ARBA00022801"/>
    </source>
</evidence>
<dbReference type="InterPro" id="IPR002502">
    <property type="entry name" value="Amidase_domain"/>
</dbReference>
<keyword evidence="4" id="KW-0961">Cell wall biogenesis/degradation</keyword>
<keyword evidence="3" id="KW-0378">Hydrolase</keyword>
<dbReference type="GO" id="GO:0071555">
    <property type="term" value="P:cell wall organization"/>
    <property type="evidence" value="ECO:0007669"/>
    <property type="project" value="UniProtKB-KW"/>
</dbReference>
<dbReference type="EC" id="3.5.1.28" evidence="2"/>
<dbReference type="SUPFAM" id="SSF55846">
    <property type="entry name" value="N-acetylmuramoyl-L-alanine amidase-like"/>
    <property type="match status" value="1"/>
</dbReference>
<dbReference type="InterPro" id="IPR036505">
    <property type="entry name" value="Amidase/PGRP_sf"/>
</dbReference>
<dbReference type="GO" id="GO:0009254">
    <property type="term" value="P:peptidoglycan turnover"/>
    <property type="evidence" value="ECO:0007669"/>
    <property type="project" value="TreeGrafter"/>
</dbReference>
<dbReference type="RefSeq" id="WP_149232182.1">
    <property type="nucleotide sequence ID" value="NZ_JALJXJ010000007.1"/>
</dbReference>
<dbReference type="Gene3D" id="3.40.80.10">
    <property type="entry name" value="Peptidoglycan recognition protein-like"/>
    <property type="match status" value="1"/>
</dbReference>
<dbReference type="SMART" id="SM00644">
    <property type="entry name" value="Ami_2"/>
    <property type="match status" value="1"/>
</dbReference>
<feature type="domain" description="N-acetylmuramoyl-L-alanine amidase" evidence="5">
    <location>
        <begin position="22"/>
        <end position="186"/>
    </location>
</feature>
<dbReference type="AlphaFoldDB" id="A0A5A9GLF7"/>
<dbReference type="OrthoDB" id="9794842at2"/>
<accession>A0A5A9GLF7</accession>
<sequence length="202" mass="21873">MTFSIKTHRLHQDGIPVTLAATPNMGGNVRPLYLILHFTAGTSANGAISWLANPDAKASAHLVVDRDGSVTQMVPFNRIAWHAGKSKWNDLEGMNAYSIGIEIVNAGKLEKSETGVWTNWAGRKIEADDVVVATHKNESSPAGWHRYTAEQIETVVAIGTVLNAQYGFLDVLGHDDVAPHRKVDPGPAFPMVSVQSKILGRV</sequence>
<keyword evidence="7" id="KW-1185">Reference proteome</keyword>
<comment type="caution">
    <text evidence="6">The sequence shown here is derived from an EMBL/GenBank/DDBJ whole genome shotgun (WGS) entry which is preliminary data.</text>
</comment>
<gene>
    <name evidence="6" type="ORF">FZ942_16505</name>
</gene>
<evidence type="ECO:0000256" key="4">
    <source>
        <dbReference type="ARBA" id="ARBA00023316"/>
    </source>
</evidence>
<dbReference type="PANTHER" id="PTHR30417:SF1">
    <property type="entry name" value="N-ACETYLMURAMOYL-L-ALANINE AMIDASE AMID"/>
    <property type="match status" value="1"/>
</dbReference>
<name>A0A5A9GLF7_AZOLI</name>
<dbReference type="GO" id="GO:0009253">
    <property type="term" value="P:peptidoglycan catabolic process"/>
    <property type="evidence" value="ECO:0007669"/>
    <property type="project" value="InterPro"/>
</dbReference>
<proteinExistence type="predicted"/>
<evidence type="ECO:0000259" key="5">
    <source>
        <dbReference type="SMART" id="SM00644"/>
    </source>
</evidence>
<dbReference type="Pfam" id="PF01510">
    <property type="entry name" value="Amidase_2"/>
    <property type="match status" value="1"/>
</dbReference>
<evidence type="ECO:0000313" key="6">
    <source>
        <dbReference type="EMBL" id="KAA0595241.1"/>
    </source>
</evidence>
<dbReference type="GO" id="GO:0008745">
    <property type="term" value="F:N-acetylmuramoyl-L-alanine amidase activity"/>
    <property type="evidence" value="ECO:0007669"/>
    <property type="project" value="UniProtKB-EC"/>
</dbReference>
<evidence type="ECO:0000256" key="2">
    <source>
        <dbReference type="ARBA" id="ARBA00011901"/>
    </source>
</evidence>
<evidence type="ECO:0000256" key="1">
    <source>
        <dbReference type="ARBA" id="ARBA00001561"/>
    </source>
</evidence>
<evidence type="ECO:0000313" key="7">
    <source>
        <dbReference type="Proteomes" id="UP000324927"/>
    </source>
</evidence>
<reference evidence="6 7" key="1">
    <citation type="submission" date="2019-08" db="EMBL/GenBank/DDBJ databases">
        <authorList>
            <person name="Grouzdev D."/>
            <person name="Tikhonova E."/>
            <person name="Kravchenko I."/>
        </authorList>
    </citation>
    <scope>NUCLEOTIDE SEQUENCE [LARGE SCALE GENOMIC DNA]</scope>
    <source>
        <strain evidence="6 7">59b</strain>
    </source>
</reference>
<comment type="catalytic activity">
    <reaction evidence="1">
        <text>Hydrolyzes the link between N-acetylmuramoyl residues and L-amino acid residues in certain cell-wall glycopeptides.</text>
        <dbReference type="EC" id="3.5.1.28"/>
    </reaction>
</comment>
<protein>
    <recommendedName>
        <fullName evidence="2">N-acetylmuramoyl-L-alanine amidase</fullName>
        <ecNumber evidence="2">3.5.1.28</ecNumber>
    </recommendedName>
</protein>
<dbReference type="InterPro" id="IPR051206">
    <property type="entry name" value="NAMLAA_amidase_2"/>
</dbReference>